<dbReference type="Gene3D" id="2.40.480.10">
    <property type="entry name" value="Allene oxide cyclase-like"/>
    <property type="match status" value="1"/>
</dbReference>
<accession>A0A6J5YKD2</accession>
<dbReference type="AlphaFoldDB" id="A0A6J5YKD2"/>
<name>A0A6J5YKD2_9ZZZZ</name>
<evidence type="ECO:0000313" key="1">
    <source>
        <dbReference type="EMBL" id="CAB4324089.1"/>
    </source>
</evidence>
<protein>
    <submittedName>
        <fullName evidence="1">Unannotated protein</fullName>
    </submittedName>
</protein>
<proteinExistence type="predicted"/>
<dbReference type="EMBL" id="CAEMXZ010000101">
    <property type="protein sequence ID" value="CAB4324089.1"/>
    <property type="molecule type" value="Genomic_DNA"/>
</dbReference>
<reference evidence="1" key="1">
    <citation type="submission" date="2020-05" db="EMBL/GenBank/DDBJ databases">
        <authorList>
            <person name="Chiriac C."/>
            <person name="Salcher M."/>
            <person name="Ghai R."/>
            <person name="Kavagutti S V."/>
        </authorList>
    </citation>
    <scope>NUCLEOTIDE SEQUENCE</scope>
</reference>
<sequence length="186" mass="19966">MKKIALSLLLALTAIGALFLSGCGSSSPKTLTMVLTQPAPVHHTENFGHEPGAIGNLHSFGADLSENGKVVGVLTGERVLSQPASEVDWAIEERIPEGENVDFSKFSVWHQTMSFHLQDRGSIQIEGDRLLVTDANSSPIPFMVTAAQQPLAIVGGTGEFKFARGEVISVRNEDGGYTQTLTYRLS</sequence>
<gene>
    <name evidence="1" type="ORF">UFOPK1392_01853</name>
</gene>
<dbReference type="InterPro" id="IPR044859">
    <property type="entry name" value="Allene_oxi_cyc_Dirigent"/>
</dbReference>
<organism evidence="1">
    <name type="scientific">freshwater metagenome</name>
    <dbReference type="NCBI Taxonomy" id="449393"/>
    <lineage>
        <taxon>unclassified sequences</taxon>
        <taxon>metagenomes</taxon>
        <taxon>ecological metagenomes</taxon>
    </lineage>
</organism>
<dbReference type="PROSITE" id="PS51257">
    <property type="entry name" value="PROKAR_LIPOPROTEIN"/>
    <property type="match status" value="1"/>
</dbReference>